<dbReference type="InterPro" id="IPR009119">
    <property type="entry name" value="BACE"/>
</dbReference>
<evidence type="ECO:0000256" key="25">
    <source>
        <dbReference type="ARBA" id="ARBA00022801"/>
    </source>
</evidence>
<evidence type="ECO:0000256" key="23">
    <source>
        <dbReference type="ARBA" id="ARBA00022750"/>
    </source>
</evidence>
<dbReference type="EC" id="3.4.23.46" evidence="15"/>
<feature type="transmembrane region" description="Helical" evidence="45">
    <location>
        <begin position="433"/>
        <end position="453"/>
    </location>
</feature>
<dbReference type="GO" id="GO:0050435">
    <property type="term" value="P:amyloid-beta metabolic process"/>
    <property type="evidence" value="ECO:0007669"/>
    <property type="project" value="TreeGrafter"/>
</dbReference>
<dbReference type="GO" id="GO:0005886">
    <property type="term" value="C:plasma membrane"/>
    <property type="evidence" value="ECO:0007669"/>
    <property type="project" value="UniProtKB-SubCell"/>
</dbReference>
<evidence type="ECO:0000256" key="9">
    <source>
        <dbReference type="ARBA" id="ARBA00004371"/>
    </source>
</evidence>
<evidence type="ECO:0000256" key="40">
    <source>
        <dbReference type="ARBA" id="ARBA00031276"/>
    </source>
</evidence>
<evidence type="ECO:0000256" key="20">
    <source>
        <dbReference type="ARBA" id="ARBA00022670"/>
    </source>
</evidence>
<comment type="function">
    <text evidence="43">Responsible for the proteolytic processing of the amyloid precursor protein (APP). Cleaves at the N-terminus of the A-beta peptide sequence, between residues 671 and 672 of APP, leads to the generation and extracellular release of beta-cleaved soluble APP, and a corresponding cell-associated C-terminal fragment which is later released by gamma-secretase. Cleaves CHL1.</text>
</comment>
<evidence type="ECO:0000256" key="36">
    <source>
        <dbReference type="ARBA" id="ARBA00023228"/>
    </source>
</evidence>
<evidence type="ECO:0000256" key="15">
    <source>
        <dbReference type="ARBA" id="ARBA00013261"/>
    </source>
</evidence>
<evidence type="ECO:0000256" key="19">
    <source>
        <dbReference type="ARBA" id="ARBA00022553"/>
    </source>
</evidence>
<dbReference type="GO" id="GO:0005783">
    <property type="term" value="C:endoplasmic reticulum"/>
    <property type="evidence" value="ECO:0007669"/>
    <property type="project" value="UniProtKB-SubCell"/>
</dbReference>
<evidence type="ECO:0000256" key="24">
    <source>
        <dbReference type="ARBA" id="ARBA00022753"/>
    </source>
</evidence>
<evidence type="ECO:0000313" key="49">
    <source>
        <dbReference type="Proteomes" id="UP000593565"/>
    </source>
</evidence>
<feature type="chain" id="PRO_5029761973" description="Beta-secretase 1" evidence="46">
    <location>
        <begin position="21"/>
        <end position="477"/>
    </location>
</feature>
<keyword evidence="28 45" id="KW-1133">Transmembrane helix</keyword>
<evidence type="ECO:0000256" key="26">
    <source>
        <dbReference type="ARBA" id="ARBA00022824"/>
    </source>
</evidence>
<dbReference type="Pfam" id="PF00026">
    <property type="entry name" value="Asp"/>
    <property type="match status" value="2"/>
</dbReference>
<dbReference type="InterPro" id="IPR033874">
    <property type="entry name" value="Memapsin-like"/>
</dbReference>
<evidence type="ECO:0000256" key="30">
    <source>
        <dbReference type="ARBA" id="ARBA00023034"/>
    </source>
</evidence>
<evidence type="ECO:0000256" key="14">
    <source>
        <dbReference type="ARBA" id="ARBA00007447"/>
    </source>
</evidence>
<evidence type="ECO:0000256" key="3">
    <source>
        <dbReference type="ARBA" id="ARBA00004172"/>
    </source>
</evidence>
<keyword evidence="20 44" id="KW-0645">Protease</keyword>
<keyword evidence="24" id="KW-0967">Endosome</keyword>
<proteinExistence type="inferred from homology"/>
<evidence type="ECO:0000256" key="18">
    <source>
        <dbReference type="ARBA" id="ARBA00022499"/>
    </source>
</evidence>
<keyword evidence="17" id="KW-1003">Cell membrane</keyword>
<evidence type="ECO:0000256" key="46">
    <source>
        <dbReference type="SAM" id="SignalP"/>
    </source>
</evidence>
<dbReference type="InterPro" id="IPR009120">
    <property type="entry name" value="BACE1"/>
</dbReference>
<evidence type="ECO:0000256" key="12">
    <source>
        <dbReference type="ARBA" id="ARBA00004601"/>
    </source>
</evidence>
<dbReference type="GO" id="GO:0030659">
    <property type="term" value="C:cytoplasmic vesicle membrane"/>
    <property type="evidence" value="ECO:0007669"/>
    <property type="project" value="UniProtKB-SubCell"/>
</dbReference>
<dbReference type="GO" id="GO:0005802">
    <property type="term" value="C:trans-Golgi network"/>
    <property type="evidence" value="ECO:0007669"/>
    <property type="project" value="TreeGrafter"/>
</dbReference>
<sequence length="477" mass="52723">MKTSWHTCLFLCWSISAVFGAADPGAPRASSVLLRVPVRKGPARAPAAHGPHVRKPRATGGVNFVDMVDNLRGKSGQGYYVEMAVGTPPQKLNILVDTGSSNFAVGAAAHPFLRRYYHRSLSVSYKDLGQGVANIAAITQSDRFFINGSNWEGILGLAYAEIARPDENLEPFFDSLVRQTSVPDLFSLQLCGAGFTQNYSLGSATVGGSMIIGGIDSSLYVGELWYTPIRREWYYEVIIVRIEVNGQDLNMDCKEYNYDKSIVDSGTTNLRLPRKVFQAAVKAIEAASSTEQFPSGFWLGEQLVCWQAGTTPWHIFPVISLYLMSENRNQSFRISILPQQYLRPVEDVASAQEDCYKFAVSQSSTGTVMGAVIMEGFYVVFDREHKRIGFAVSTCHVHDEFRTASVEGPFHGVELEDCGYNVPQTDESTLMTIAYVMAGICALFMLPLCLMVCQWRFTRCLHPPGSGDFADDLNLLK</sequence>
<evidence type="ECO:0000256" key="22">
    <source>
        <dbReference type="ARBA" id="ARBA00022729"/>
    </source>
</evidence>
<keyword evidence="26" id="KW-0256">Endoplasmic reticulum</keyword>
<dbReference type="CDD" id="cd05473">
    <property type="entry name" value="beta_secretase_like"/>
    <property type="match status" value="1"/>
</dbReference>
<dbReference type="GO" id="GO:0055037">
    <property type="term" value="C:recycling endosome"/>
    <property type="evidence" value="ECO:0007669"/>
    <property type="project" value="UniProtKB-SubCell"/>
</dbReference>
<keyword evidence="35" id="KW-0325">Glycoprotein</keyword>
<evidence type="ECO:0000256" key="33">
    <source>
        <dbReference type="ARBA" id="ARBA00023145"/>
    </source>
</evidence>
<evidence type="ECO:0000256" key="38">
    <source>
        <dbReference type="ARBA" id="ARBA00023288"/>
    </source>
</evidence>
<evidence type="ECO:0000256" key="39">
    <source>
        <dbReference type="ARBA" id="ARBA00023329"/>
    </source>
</evidence>
<dbReference type="PROSITE" id="PS00141">
    <property type="entry name" value="ASP_PROTEASE"/>
    <property type="match status" value="1"/>
</dbReference>
<feature type="domain" description="Peptidase A1" evidence="47">
    <location>
        <begin position="79"/>
        <end position="391"/>
    </location>
</feature>
<dbReference type="GO" id="GO:0030424">
    <property type="term" value="C:axon"/>
    <property type="evidence" value="ECO:0007669"/>
    <property type="project" value="UniProtKB-SubCell"/>
</dbReference>
<dbReference type="PROSITE" id="PS51767">
    <property type="entry name" value="PEPTIDASE_A1"/>
    <property type="match status" value="1"/>
</dbReference>
<evidence type="ECO:0000256" key="13">
    <source>
        <dbReference type="ARBA" id="ARBA00004603"/>
    </source>
</evidence>
<evidence type="ECO:0000256" key="11">
    <source>
        <dbReference type="ARBA" id="ARBA00004489"/>
    </source>
</evidence>
<keyword evidence="22 46" id="KW-0732">Signal</keyword>
<dbReference type="GO" id="GO:0045121">
    <property type="term" value="C:membrane raft"/>
    <property type="evidence" value="ECO:0007669"/>
    <property type="project" value="UniProtKB-SubCell"/>
</dbReference>
<evidence type="ECO:0000256" key="7">
    <source>
        <dbReference type="ARBA" id="ARBA00004279"/>
    </source>
</evidence>
<evidence type="ECO:0000256" key="35">
    <source>
        <dbReference type="ARBA" id="ARBA00023180"/>
    </source>
</evidence>
<comment type="subcellular location">
    <subcellularLocation>
        <location evidence="6">Cell membrane</location>
        <topology evidence="6">Single-pass type I membrane protein</topology>
    </subcellularLocation>
    <subcellularLocation>
        <location evidence="11">Cell projection</location>
        <location evidence="11">Axon</location>
    </subcellularLocation>
    <subcellularLocation>
        <location evidence="7">Cell projection</location>
        <location evidence="7">Dendrite</location>
    </subcellularLocation>
    <subcellularLocation>
        <location evidence="5">Cell surface</location>
    </subcellularLocation>
    <subcellularLocation>
        <location evidence="2">Cytoplasmic vesicle membrane</location>
    </subcellularLocation>
    <subcellularLocation>
        <location evidence="10">Early endosome</location>
    </subcellularLocation>
    <subcellularLocation>
        <location evidence="4">Endoplasmic reticulum</location>
    </subcellularLocation>
    <subcellularLocation>
        <location evidence="12">Golgi apparatus</location>
        <location evidence="12">trans-Golgi network</location>
    </subcellularLocation>
    <subcellularLocation>
        <location evidence="13">Late endosome</location>
    </subcellularLocation>
    <subcellularLocation>
        <location evidence="9">Lysosome</location>
    </subcellularLocation>
    <subcellularLocation>
        <location evidence="8">Membrane raft</location>
    </subcellularLocation>
    <subcellularLocation>
        <location evidence="3">Recycling endosome</location>
    </subcellularLocation>
</comment>
<keyword evidence="31 45" id="KW-0472">Membrane</keyword>
<evidence type="ECO:0000256" key="43">
    <source>
        <dbReference type="ARBA" id="ARBA00045551"/>
    </source>
</evidence>
<keyword evidence="37" id="KW-0966">Cell projection</keyword>
<keyword evidence="21 45" id="KW-0812">Transmembrane</keyword>
<evidence type="ECO:0000256" key="10">
    <source>
        <dbReference type="ARBA" id="ARBA00004412"/>
    </source>
</evidence>
<comment type="catalytic activity">
    <reaction evidence="1">
        <text>Broad endopeptidase specificity. Cleaves Glu-Val-Asn-Leu-|-Asp-Ala-Glu-Phe in the Swedish variant of Alzheimer's amyloid precursor protein.</text>
        <dbReference type="EC" id="3.4.23.46"/>
    </reaction>
</comment>
<organism evidence="48 49">
    <name type="scientific">Ameiurus melas</name>
    <name type="common">Black bullhead</name>
    <name type="synonym">Silurus melas</name>
    <dbReference type="NCBI Taxonomy" id="219545"/>
    <lineage>
        <taxon>Eukaryota</taxon>
        <taxon>Metazoa</taxon>
        <taxon>Chordata</taxon>
        <taxon>Craniata</taxon>
        <taxon>Vertebrata</taxon>
        <taxon>Euteleostomi</taxon>
        <taxon>Actinopterygii</taxon>
        <taxon>Neopterygii</taxon>
        <taxon>Teleostei</taxon>
        <taxon>Ostariophysi</taxon>
        <taxon>Siluriformes</taxon>
        <taxon>Ictaluridae</taxon>
        <taxon>Ameiurus</taxon>
    </lineage>
</organism>
<keyword evidence="34" id="KW-1015">Disulfide bond</keyword>
<keyword evidence="23 44" id="KW-0064">Aspartyl protease</keyword>
<evidence type="ECO:0000256" key="16">
    <source>
        <dbReference type="ARBA" id="ARBA00017314"/>
    </source>
</evidence>
<keyword evidence="29" id="KW-0007">Acetylation</keyword>
<dbReference type="PRINTS" id="PR01816">
    <property type="entry name" value="BACE1"/>
</dbReference>
<keyword evidence="25 44" id="KW-0378">Hydrolase</keyword>
<evidence type="ECO:0000256" key="4">
    <source>
        <dbReference type="ARBA" id="ARBA00004240"/>
    </source>
</evidence>
<keyword evidence="32" id="KW-0564">Palmitate</keyword>
<protein>
    <recommendedName>
        <fullName evidence="16">Beta-secretase 1</fullName>
        <ecNumber evidence="15">3.4.23.46</ecNumber>
    </recommendedName>
    <alternativeName>
        <fullName evidence="40">Beta-site amyloid precursor protein cleaving enzyme 1</fullName>
    </alternativeName>
    <alternativeName>
        <fullName evidence="41">Memapsin-2</fullName>
    </alternativeName>
    <alternativeName>
        <fullName evidence="42">Membrane-associated aspartic protease 2</fullName>
    </alternativeName>
</protein>
<evidence type="ECO:0000256" key="1">
    <source>
        <dbReference type="ARBA" id="ARBA00000187"/>
    </source>
</evidence>
<dbReference type="GO" id="GO:0005769">
    <property type="term" value="C:early endosome"/>
    <property type="evidence" value="ECO:0007669"/>
    <property type="project" value="UniProtKB-SubCell"/>
</dbReference>
<evidence type="ECO:0000256" key="5">
    <source>
        <dbReference type="ARBA" id="ARBA00004241"/>
    </source>
</evidence>
<dbReference type="Gene3D" id="2.40.70.10">
    <property type="entry name" value="Acid Proteases"/>
    <property type="match status" value="3"/>
</dbReference>
<dbReference type="GO" id="GO:0006509">
    <property type="term" value="P:membrane protein ectodomain proteolysis"/>
    <property type="evidence" value="ECO:0007669"/>
    <property type="project" value="TreeGrafter"/>
</dbReference>
<comment type="caution">
    <text evidence="48">The sequence shown here is derived from an EMBL/GenBank/DDBJ whole genome shotgun (WGS) entry which is preliminary data.</text>
</comment>
<name>A0A7J6A436_AMEME</name>
<gene>
    <name evidence="48" type="ORF">AMELA_G00218140</name>
</gene>
<evidence type="ECO:0000256" key="32">
    <source>
        <dbReference type="ARBA" id="ARBA00023139"/>
    </source>
</evidence>
<evidence type="ECO:0000256" key="42">
    <source>
        <dbReference type="ARBA" id="ARBA00032613"/>
    </source>
</evidence>
<evidence type="ECO:0000256" key="44">
    <source>
        <dbReference type="RuleBase" id="RU000454"/>
    </source>
</evidence>
<evidence type="ECO:0000256" key="6">
    <source>
        <dbReference type="ARBA" id="ARBA00004251"/>
    </source>
</evidence>
<reference evidence="48 49" key="1">
    <citation type="submission" date="2020-02" db="EMBL/GenBank/DDBJ databases">
        <title>A chromosome-scale genome assembly of the black bullhead catfish (Ameiurus melas).</title>
        <authorList>
            <person name="Wen M."/>
            <person name="Zham M."/>
            <person name="Cabau C."/>
            <person name="Klopp C."/>
            <person name="Donnadieu C."/>
            <person name="Roques C."/>
            <person name="Bouchez O."/>
            <person name="Lampietro C."/>
            <person name="Jouanno E."/>
            <person name="Herpin A."/>
            <person name="Louis A."/>
            <person name="Berthelot C."/>
            <person name="Parey E."/>
            <person name="Roest-Crollius H."/>
            <person name="Braasch I."/>
            <person name="Postlethwait J."/>
            <person name="Robinson-Rechavi M."/>
            <person name="Echchiki A."/>
            <person name="Begum T."/>
            <person name="Montfort J."/>
            <person name="Schartl M."/>
            <person name="Bobe J."/>
            <person name="Guiguen Y."/>
        </authorList>
    </citation>
    <scope>NUCLEOTIDE SEQUENCE [LARGE SCALE GENOMIC DNA]</scope>
    <source>
        <strain evidence="48">M_S1</strain>
        <tissue evidence="48">Blood</tissue>
    </source>
</reference>
<evidence type="ECO:0000256" key="34">
    <source>
        <dbReference type="ARBA" id="ARBA00023157"/>
    </source>
</evidence>
<evidence type="ECO:0000256" key="45">
    <source>
        <dbReference type="SAM" id="Phobius"/>
    </source>
</evidence>
<dbReference type="GO" id="GO:0005770">
    <property type="term" value="C:late endosome"/>
    <property type="evidence" value="ECO:0007669"/>
    <property type="project" value="UniProtKB-SubCell"/>
</dbReference>
<dbReference type="EMBL" id="JAAGNN010000019">
    <property type="protein sequence ID" value="KAF4076707.1"/>
    <property type="molecule type" value="Genomic_DNA"/>
</dbReference>
<dbReference type="FunFam" id="2.40.70.10:FF:000003">
    <property type="entry name" value="Beta-secretase 1"/>
    <property type="match status" value="1"/>
</dbReference>
<evidence type="ECO:0000256" key="27">
    <source>
        <dbReference type="ARBA" id="ARBA00022843"/>
    </source>
</evidence>
<evidence type="ECO:0000256" key="8">
    <source>
        <dbReference type="ARBA" id="ARBA00004285"/>
    </source>
</evidence>
<dbReference type="InterPro" id="IPR001461">
    <property type="entry name" value="Aspartic_peptidase_A1"/>
</dbReference>
<dbReference type="InterPro" id="IPR021109">
    <property type="entry name" value="Peptidase_aspartic_dom_sf"/>
</dbReference>
<keyword evidence="36" id="KW-0458">Lysosome</keyword>
<dbReference type="AlphaFoldDB" id="A0A7J6A436"/>
<dbReference type="InterPro" id="IPR001969">
    <property type="entry name" value="Aspartic_peptidase_AS"/>
</dbReference>
<dbReference type="GO" id="GO:0004190">
    <property type="term" value="F:aspartic-type endopeptidase activity"/>
    <property type="evidence" value="ECO:0007669"/>
    <property type="project" value="UniProtKB-KW"/>
</dbReference>
<dbReference type="GO" id="GO:0009986">
    <property type="term" value="C:cell surface"/>
    <property type="evidence" value="ECO:0007669"/>
    <property type="project" value="UniProtKB-SubCell"/>
</dbReference>
<dbReference type="Proteomes" id="UP000593565">
    <property type="component" value="Unassembled WGS sequence"/>
</dbReference>
<keyword evidence="38" id="KW-0449">Lipoprotein</keyword>
<evidence type="ECO:0000256" key="28">
    <source>
        <dbReference type="ARBA" id="ARBA00022989"/>
    </source>
</evidence>
<evidence type="ECO:0000256" key="17">
    <source>
        <dbReference type="ARBA" id="ARBA00022475"/>
    </source>
</evidence>
<dbReference type="InterPro" id="IPR033121">
    <property type="entry name" value="PEPTIDASE_A1"/>
</dbReference>
<dbReference type="GO" id="GO:0030425">
    <property type="term" value="C:dendrite"/>
    <property type="evidence" value="ECO:0007669"/>
    <property type="project" value="UniProtKB-SubCell"/>
</dbReference>
<keyword evidence="18" id="KW-1017">Isopeptide bond</keyword>
<keyword evidence="39" id="KW-0968">Cytoplasmic vesicle</keyword>
<evidence type="ECO:0000256" key="31">
    <source>
        <dbReference type="ARBA" id="ARBA00023136"/>
    </source>
</evidence>
<keyword evidence="30" id="KW-0333">Golgi apparatus</keyword>
<keyword evidence="19" id="KW-0597">Phosphoprotein</keyword>
<keyword evidence="27" id="KW-0832">Ubl conjugation</keyword>
<dbReference type="PRINTS" id="PR00792">
    <property type="entry name" value="PEPSIN"/>
</dbReference>
<dbReference type="PRINTS" id="PR01815">
    <property type="entry name" value="BACEFAMILY"/>
</dbReference>
<dbReference type="PANTHER" id="PTHR47965">
    <property type="entry name" value="ASPARTYL PROTEASE-RELATED"/>
    <property type="match status" value="1"/>
</dbReference>
<evidence type="ECO:0000256" key="37">
    <source>
        <dbReference type="ARBA" id="ARBA00023273"/>
    </source>
</evidence>
<evidence type="ECO:0000256" key="29">
    <source>
        <dbReference type="ARBA" id="ARBA00022990"/>
    </source>
</evidence>
<dbReference type="PANTHER" id="PTHR47965:SF69">
    <property type="entry name" value="BETA-SECRETASE 1"/>
    <property type="match status" value="1"/>
</dbReference>
<evidence type="ECO:0000313" key="48">
    <source>
        <dbReference type="EMBL" id="KAF4076707.1"/>
    </source>
</evidence>
<evidence type="ECO:0000256" key="2">
    <source>
        <dbReference type="ARBA" id="ARBA00004156"/>
    </source>
</evidence>
<dbReference type="GO" id="GO:0005764">
    <property type="term" value="C:lysosome"/>
    <property type="evidence" value="ECO:0007669"/>
    <property type="project" value="UniProtKB-SubCell"/>
</dbReference>
<dbReference type="SUPFAM" id="SSF50630">
    <property type="entry name" value="Acid proteases"/>
    <property type="match status" value="1"/>
</dbReference>
<evidence type="ECO:0000256" key="21">
    <source>
        <dbReference type="ARBA" id="ARBA00022692"/>
    </source>
</evidence>
<comment type="similarity">
    <text evidence="14 44">Belongs to the peptidase A1 family.</text>
</comment>
<feature type="signal peptide" evidence="46">
    <location>
        <begin position="1"/>
        <end position="20"/>
    </location>
</feature>
<accession>A0A7J6A436</accession>
<evidence type="ECO:0000256" key="41">
    <source>
        <dbReference type="ARBA" id="ARBA00032591"/>
    </source>
</evidence>
<evidence type="ECO:0000259" key="47">
    <source>
        <dbReference type="PROSITE" id="PS51767"/>
    </source>
</evidence>
<keyword evidence="33" id="KW-0865">Zymogen</keyword>
<keyword evidence="49" id="KW-1185">Reference proteome</keyword>